<dbReference type="AlphaFoldDB" id="A0A6M3JKU1"/>
<proteinExistence type="predicted"/>
<evidence type="ECO:0000313" key="1">
    <source>
        <dbReference type="EMBL" id="QJA56082.1"/>
    </source>
</evidence>
<dbReference type="EMBL" id="MT141726">
    <property type="protein sequence ID" value="QJA69671.1"/>
    <property type="molecule type" value="Genomic_DNA"/>
</dbReference>
<gene>
    <name evidence="2" type="ORF">MM415A04404_0009</name>
    <name evidence="1" type="ORF">MM415B01929_0005</name>
</gene>
<sequence length="68" mass="7886">MCNHVFVFPEDKPGNYNPGGVTLKGRCKCGATQDAYGMRWMIPRVERFIQQNPFGEISLFNFKDDKVW</sequence>
<protein>
    <submittedName>
        <fullName evidence="2">Uncharacterized protein</fullName>
    </submittedName>
</protein>
<name>A0A6M3JKU1_9ZZZZ</name>
<dbReference type="EMBL" id="MT141199">
    <property type="protein sequence ID" value="QJA56082.1"/>
    <property type="molecule type" value="Genomic_DNA"/>
</dbReference>
<evidence type="ECO:0000313" key="2">
    <source>
        <dbReference type="EMBL" id="QJA69671.1"/>
    </source>
</evidence>
<organism evidence="2">
    <name type="scientific">viral metagenome</name>
    <dbReference type="NCBI Taxonomy" id="1070528"/>
    <lineage>
        <taxon>unclassified sequences</taxon>
        <taxon>metagenomes</taxon>
        <taxon>organismal metagenomes</taxon>
    </lineage>
</organism>
<reference evidence="2" key="1">
    <citation type="submission" date="2020-03" db="EMBL/GenBank/DDBJ databases">
        <title>The deep terrestrial virosphere.</title>
        <authorList>
            <person name="Holmfeldt K."/>
            <person name="Nilsson E."/>
            <person name="Simone D."/>
            <person name="Lopez-Fernandez M."/>
            <person name="Wu X."/>
            <person name="de Brujin I."/>
            <person name="Lundin D."/>
            <person name="Andersson A."/>
            <person name="Bertilsson S."/>
            <person name="Dopson M."/>
        </authorList>
    </citation>
    <scope>NUCLEOTIDE SEQUENCE</scope>
    <source>
        <strain evidence="2">MM415A04404</strain>
        <strain evidence="1">MM415B01929</strain>
    </source>
</reference>
<accession>A0A6M3JKU1</accession>